<evidence type="ECO:0000313" key="3">
    <source>
        <dbReference type="Proteomes" id="UP000287651"/>
    </source>
</evidence>
<gene>
    <name evidence="2" type="ORF">B296_00027285</name>
</gene>
<feature type="region of interest" description="Disordered" evidence="1">
    <location>
        <begin position="38"/>
        <end position="81"/>
    </location>
</feature>
<dbReference type="Proteomes" id="UP000287651">
    <property type="component" value="Unassembled WGS sequence"/>
</dbReference>
<dbReference type="EMBL" id="AMZH03005072">
    <property type="protein sequence ID" value="RRT67360.1"/>
    <property type="molecule type" value="Genomic_DNA"/>
</dbReference>
<feature type="compositionally biased region" description="Polar residues" evidence="1">
    <location>
        <begin position="63"/>
        <end position="73"/>
    </location>
</feature>
<accession>A0A426ZTV4</accession>
<organism evidence="2 3">
    <name type="scientific">Ensete ventricosum</name>
    <name type="common">Abyssinian banana</name>
    <name type="synonym">Musa ensete</name>
    <dbReference type="NCBI Taxonomy" id="4639"/>
    <lineage>
        <taxon>Eukaryota</taxon>
        <taxon>Viridiplantae</taxon>
        <taxon>Streptophyta</taxon>
        <taxon>Embryophyta</taxon>
        <taxon>Tracheophyta</taxon>
        <taxon>Spermatophyta</taxon>
        <taxon>Magnoliopsida</taxon>
        <taxon>Liliopsida</taxon>
        <taxon>Zingiberales</taxon>
        <taxon>Musaceae</taxon>
        <taxon>Ensete</taxon>
    </lineage>
</organism>
<proteinExistence type="predicted"/>
<name>A0A426ZTV4_ENSVE</name>
<comment type="caution">
    <text evidence="2">The sequence shown here is derived from an EMBL/GenBank/DDBJ whole genome shotgun (WGS) entry which is preliminary data.</text>
</comment>
<evidence type="ECO:0000313" key="2">
    <source>
        <dbReference type="EMBL" id="RRT67360.1"/>
    </source>
</evidence>
<evidence type="ECO:0000256" key="1">
    <source>
        <dbReference type="SAM" id="MobiDB-lite"/>
    </source>
</evidence>
<dbReference type="AlphaFoldDB" id="A0A426ZTV4"/>
<sequence>METRRLKTSESCKTVWNLAKDASNINEHGMVVPRLVSIKDPSTNPKEAPETCFRADPTEAHSRASSVDLSGASQPLPDRCG</sequence>
<protein>
    <submittedName>
        <fullName evidence="2">Uncharacterized protein</fullName>
    </submittedName>
</protein>
<reference evidence="2 3" key="1">
    <citation type="journal article" date="2014" name="Agronomy (Basel)">
        <title>A Draft Genome Sequence for Ensete ventricosum, the Drought-Tolerant Tree Against Hunger.</title>
        <authorList>
            <person name="Harrison J."/>
            <person name="Moore K.A."/>
            <person name="Paszkiewicz K."/>
            <person name="Jones T."/>
            <person name="Grant M."/>
            <person name="Ambacheew D."/>
            <person name="Muzemil S."/>
            <person name="Studholme D.J."/>
        </authorList>
    </citation>
    <scope>NUCLEOTIDE SEQUENCE [LARGE SCALE GENOMIC DNA]</scope>
</reference>